<organism evidence="2 3">
    <name type="scientific">Xylanimonas cellulosilytica (strain DSM 15894 / JCM 12276 / CECT 5975 / KCTC 9989 / LMG 20990 / NBRC 107835 / XIL07)</name>
    <dbReference type="NCBI Taxonomy" id="446471"/>
    <lineage>
        <taxon>Bacteria</taxon>
        <taxon>Bacillati</taxon>
        <taxon>Actinomycetota</taxon>
        <taxon>Actinomycetes</taxon>
        <taxon>Micrococcales</taxon>
        <taxon>Promicromonosporaceae</taxon>
        <taxon>Xylanimonas</taxon>
    </lineage>
</organism>
<dbReference type="KEGG" id="xce:Xcel_0499"/>
<evidence type="ECO:0000313" key="3">
    <source>
        <dbReference type="Proteomes" id="UP000002255"/>
    </source>
</evidence>
<gene>
    <name evidence="2" type="ordered locus">Xcel_0499</name>
</gene>
<dbReference type="RefSeq" id="WP_012877282.1">
    <property type="nucleotide sequence ID" value="NC_013530.1"/>
</dbReference>
<reference evidence="2 3" key="2">
    <citation type="journal article" date="2010" name="Stand. Genomic Sci.">
        <title>Complete genome sequence of Xylanimonas cellulosilytica type strain (XIL07).</title>
        <authorList>
            <person name="Foster B."/>
            <person name="Pukall R."/>
            <person name="Abt B."/>
            <person name="Nolan M."/>
            <person name="Glavina Del Rio T."/>
            <person name="Chen F."/>
            <person name="Lucas S."/>
            <person name="Tice H."/>
            <person name="Pitluck S."/>
            <person name="Cheng J.-F."/>
            <person name="Chertkov O."/>
            <person name="Brettin T."/>
            <person name="Han C."/>
            <person name="Detter J.C."/>
            <person name="Bruce D."/>
            <person name="Goodwin L."/>
            <person name="Ivanova N."/>
            <person name="Mavromatis K."/>
            <person name="Pati A."/>
            <person name="Mikhailova N."/>
            <person name="Chen A."/>
            <person name="Palaniappan K."/>
            <person name="Land M."/>
            <person name="Hauser L."/>
            <person name="Chang Y.-J."/>
            <person name="Jeffries C.D."/>
            <person name="Chain P."/>
            <person name="Rohde M."/>
            <person name="Goeker M."/>
            <person name="Bristow J."/>
            <person name="Eisen J.A."/>
            <person name="Markowitz V."/>
            <person name="Hugenholtz P."/>
            <person name="Kyrpides N.C."/>
            <person name="Klenk H.-P."/>
            <person name="Lapidus A."/>
        </authorList>
    </citation>
    <scope>NUCLEOTIDE SEQUENCE [LARGE SCALE GENOMIC DNA]</scope>
    <source>
        <strain evidence="3">DSM 15894 / CECT 5975 / LMG 20990 / XIL07</strain>
    </source>
</reference>
<reference evidence="3" key="1">
    <citation type="submission" date="2009-11" db="EMBL/GenBank/DDBJ databases">
        <title>The complete chromosome of Xylanimonas cellulosilytica DSM 15894.</title>
        <authorList>
            <consortium name="US DOE Joint Genome Institute (JGI-PGF)"/>
            <person name="Lucas S."/>
            <person name="Copeland A."/>
            <person name="Lapidus A."/>
            <person name="Glavina del Rio T."/>
            <person name="Dalin E."/>
            <person name="Tice H."/>
            <person name="Bruce D."/>
            <person name="Goodwin L."/>
            <person name="Pitluck S."/>
            <person name="Kyrpides N."/>
            <person name="Mavromatis K."/>
            <person name="Ivanova N."/>
            <person name="Mikhailova N."/>
            <person name="Foster B."/>
            <person name="Clum A."/>
            <person name="Brettin T."/>
            <person name="Detter J.C."/>
            <person name="Han C."/>
            <person name="Larimer F."/>
            <person name="Land M."/>
            <person name="Hauser L."/>
            <person name="Markowitz V."/>
            <person name="Cheng J.F."/>
            <person name="Hugenholtz P."/>
            <person name="Woyke T."/>
            <person name="Wu D."/>
            <person name="Gehrich-Schroeter G."/>
            <person name="Schneider S."/>
            <person name="Pukall S.R."/>
            <person name="Klenk H.P."/>
            <person name="Eisen J.A."/>
        </authorList>
    </citation>
    <scope>NUCLEOTIDE SEQUENCE [LARGE SCALE GENOMIC DNA]</scope>
    <source>
        <strain evidence="3">DSM 15894 / CECT 5975 / LMG 20990 / XIL07</strain>
    </source>
</reference>
<dbReference type="STRING" id="446471.Xcel_0499"/>
<keyword evidence="1" id="KW-1133">Transmembrane helix</keyword>
<keyword evidence="1" id="KW-0472">Membrane</keyword>
<dbReference type="OrthoDB" id="5145154at2"/>
<sequence>MNKGVYRVLYRFAFVGLIGGVVVASVLRQPWGWWLFAAGCASVAALAVWAFTLVFRSTFAGQRKLLVPDAPVASPGSPSPLDVVLADLAALNSPDVPFEVTVTREGDGALVEARWLTEEMRWRTLFTRGSQVLAWRMEVRLDAGRATYKFVEYNASAAKEALLTPAGTPGAHAAWNWKRGKTAFQFQLSGVITVGGEVETTRYDGPQSSWGGAIAIAPRDVKIPVFRTLRNHGWRPPRDTAMARMFEG</sequence>
<dbReference type="Proteomes" id="UP000002255">
    <property type="component" value="Chromosome"/>
</dbReference>
<feature type="transmembrane region" description="Helical" evidence="1">
    <location>
        <begin position="9"/>
        <end position="27"/>
    </location>
</feature>
<name>D1BW35_XYLCX</name>
<keyword evidence="3" id="KW-1185">Reference proteome</keyword>
<dbReference type="eggNOG" id="ENOG5032S3X">
    <property type="taxonomic scope" value="Bacteria"/>
</dbReference>
<dbReference type="AlphaFoldDB" id="D1BW35"/>
<accession>D1BW35</accession>
<evidence type="ECO:0000256" key="1">
    <source>
        <dbReference type="SAM" id="Phobius"/>
    </source>
</evidence>
<protein>
    <submittedName>
        <fullName evidence="2">Uncharacterized protein</fullName>
    </submittedName>
</protein>
<feature type="transmembrane region" description="Helical" evidence="1">
    <location>
        <begin position="33"/>
        <end position="55"/>
    </location>
</feature>
<keyword evidence="1" id="KW-0812">Transmembrane</keyword>
<dbReference type="EMBL" id="CP001821">
    <property type="protein sequence ID" value="ACZ29538.1"/>
    <property type="molecule type" value="Genomic_DNA"/>
</dbReference>
<dbReference type="HOGENOM" id="CLU_1119824_0_0_11"/>
<evidence type="ECO:0000313" key="2">
    <source>
        <dbReference type="EMBL" id="ACZ29538.1"/>
    </source>
</evidence>
<proteinExistence type="predicted"/>